<dbReference type="AlphaFoldDB" id="A0A8T0IA75"/>
<keyword evidence="5" id="KW-0479">Metal-binding</keyword>
<evidence type="ECO:0000256" key="4">
    <source>
        <dbReference type="ARBA" id="ARBA00022722"/>
    </source>
</evidence>
<comment type="cofactor">
    <cofactor evidence="1">
        <name>Mg(2+)</name>
        <dbReference type="ChEBI" id="CHEBI:18420"/>
    </cofactor>
</comment>
<dbReference type="EC" id="3.1.26.4" evidence="3"/>
<keyword evidence="8" id="KW-0460">Magnesium</keyword>
<evidence type="ECO:0000256" key="1">
    <source>
        <dbReference type="ARBA" id="ARBA00001946"/>
    </source>
</evidence>
<keyword evidence="6" id="KW-0255">Endonuclease</keyword>
<dbReference type="GO" id="GO:0004523">
    <property type="term" value="F:RNA-DNA hybrid ribonuclease activity"/>
    <property type="evidence" value="ECO:0007669"/>
    <property type="project" value="UniProtKB-EC"/>
</dbReference>
<evidence type="ECO:0000313" key="12">
    <source>
        <dbReference type="Proteomes" id="UP000822688"/>
    </source>
</evidence>
<dbReference type="InterPro" id="IPR009027">
    <property type="entry name" value="Ribosomal_bL9/RNase_H1_N"/>
</dbReference>
<dbReference type="FunFam" id="3.40.970.10:FF:000001">
    <property type="entry name" value="Ribonuclease H1"/>
    <property type="match status" value="1"/>
</dbReference>
<dbReference type="InterPro" id="IPR011320">
    <property type="entry name" value="RNase_H1_N"/>
</dbReference>
<evidence type="ECO:0000256" key="6">
    <source>
        <dbReference type="ARBA" id="ARBA00022759"/>
    </source>
</evidence>
<feature type="domain" description="Ribonuclease H1 N-terminal" evidence="10">
    <location>
        <begin position="119"/>
        <end position="162"/>
    </location>
</feature>
<gene>
    <name evidence="11" type="ORF">KC19_4G095900</name>
</gene>
<keyword evidence="9" id="KW-0472">Membrane</keyword>
<dbReference type="Proteomes" id="UP000822688">
    <property type="component" value="Chromosome 4"/>
</dbReference>
<dbReference type="SUPFAM" id="SSF55658">
    <property type="entry name" value="L9 N-domain-like"/>
    <property type="match status" value="1"/>
</dbReference>
<evidence type="ECO:0000259" key="10">
    <source>
        <dbReference type="Pfam" id="PF01693"/>
    </source>
</evidence>
<evidence type="ECO:0000256" key="5">
    <source>
        <dbReference type="ARBA" id="ARBA00022723"/>
    </source>
</evidence>
<feature type="transmembrane region" description="Helical" evidence="9">
    <location>
        <begin position="12"/>
        <end position="32"/>
    </location>
</feature>
<keyword evidence="9" id="KW-1133">Transmembrane helix</keyword>
<dbReference type="Gene3D" id="3.40.970.10">
    <property type="entry name" value="Ribonuclease H1, N-terminal domain"/>
    <property type="match status" value="1"/>
</dbReference>
<dbReference type="InterPro" id="IPR037056">
    <property type="entry name" value="RNase_H1_N_sf"/>
</dbReference>
<keyword evidence="12" id="KW-1185">Reference proteome</keyword>
<comment type="caution">
    <text evidence="11">The sequence shown here is derived from an EMBL/GenBank/DDBJ whole genome shotgun (WGS) entry which is preliminary data.</text>
</comment>
<evidence type="ECO:0000256" key="8">
    <source>
        <dbReference type="ARBA" id="ARBA00022842"/>
    </source>
</evidence>
<proteinExistence type="inferred from homology"/>
<dbReference type="Pfam" id="PF01693">
    <property type="entry name" value="Cauli_VI"/>
    <property type="match status" value="1"/>
</dbReference>
<evidence type="ECO:0000256" key="9">
    <source>
        <dbReference type="SAM" id="Phobius"/>
    </source>
</evidence>
<organism evidence="11 12">
    <name type="scientific">Ceratodon purpureus</name>
    <name type="common">Fire moss</name>
    <name type="synonym">Dicranum purpureum</name>
    <dbReference type="NCBI Taxonomy" id="3225"/>
    <lineage>
        <taxon>Eukaryota</taxon>
        <taxon>Viridiplantae</taxon>
        <taxon>Streptophyta</taxon>
        <taxon>Embryophyta</taxon>
        <taxon>Bryophyta</taxon>
        <taxon>Bryophytina</taxon>
        <taxon>Bryopsida</taxon>
        <taxon>Dicranidae</taxon>
        <taxon>Pseudoditrichales</taxon>
        <taxon>Ditrichaceae</taxon>
        <taxon>Ceratodon</taxon>
    </lineage>
</organism>
<dbReference type="EMBL" id="CM026424">
    <property type="protein sequence ID" value="KAG0579403.1"/>
    <property type="molecule type" value="Genomic_DNA"/>
</dbReference>
<keyword evidence="7" id="KW-0378">Hydrolase</keyword>
<evidence type="ECO:0000256" key="3">
    <source>
        <dbReference type="ARBA" id="ARBA00012180"/>
    </source>
</evidence>
<evidence type="ECO:0000256" key="2">
    <source>
        <dbReference type="ARBA" id="ARBA00005300"/>
    </source>
</evidence>
<keyword evidence="9" id="KW-0812">Transmembrane</keyword>
<keyword evidence="4" id="KW-0540">Nuclease</keyword>
<accession>A0A8T0IA75</accession>
<evidence type="ECO:0000313" key="11">
    <source>
        <dbReference type="EMBL" id="KAG0579403.1"/>
    </source>
</evidence>
<comment type="similarity">
    <text evidence="2">Belongs to the RNase H family.</text>
</comment>
<protein>
    <recommendedName>
        <fullName evidence="3">ribonuclease H</fullName>
        <ecNumber evidence="3">3.1.26.4</ecNumber>
    </recommendedName>
</protein>
<evidence type="ECO:0000256" key="7">
    <source>
        <dbReference type="ARBA" id="ARBA00022801"/>
    </source>
</evidence>
<dbReference type="GO" id="GO:0046872">
    <property type="term" value="F:metal ion binding"/>
    <property type="evidence" value="ECO:0007669"/>
    <property type="project" value="UniProtKB-KW"/>
</dbReference>
<sequence length="165" mass="18744">MDTRSIVGSRGSWVDILSLLIWSVAAAIHFIMREVFEVVDRWVMRRWRRTVDREDVAGGERGACDVEYRRSIPSTGGYESRGCTRDCACRECATTRERVKVFPSDSGTGSKQKLGFKSKFYAVRRGRVTGIFLSWEDCNLQVCRFRGAEFKAFGTLEEATSYLTG</sequence>
<name>A0A8T0IA75_CERPU</name>
<reference evidence="11" key="1">
    <citation type="submission" date="2020-06" db="EMBL/GenBank/DDBJ databases">
        <title>WGS assembly of Ceratodon purpureus strain R40.</title>
        <authorList>
            <person name="Carey S.B."/>
            <person name="Jenkins J."/>
            <person name="Shu S."/>
            <person name="Lovell J.T."/>
            <person name="Sreedasyam A."/>
            <person name="Maumus F."/>
            <person name="Tiley G.P."/>
            <person name="Fernandez-Pozo N."/>
            <person name="Barry K."/>
            <person name="Chen C."/>
            <person name="Wang M."/>
            <person name="Lipzen A."/>
            <person name="Daum C."/>
            <person name="Saski C.A."/>
            <person name="Payton A.C."/>
            <person name="Mcbreen J.C."/>
            <person name="Conrad R.E."/>
            <person name="Kollar L.M."/>
            <person name="Olsson S."/>
            <person name="Huttunen S."/>
            <person name="Landis J.B."/>
            <person name="Wickett N.J."/>
            <person name="Johnson M.G."/>
            <person name="Rensing S.A."/>
            <person name="Grimwood J."/>
            <person name="Schmutz J."/>
            <person name="Mcdaniel S.F."/>
        </authorList>
    </citation>
    <scope>NUCLEOTIDE SEQUENCE</scope>
    <source>
        <strain evidence="11">R40</strain>
    </source>
</reference>